<dbReference type="RefSeq" id="XP_069231768.1">
    <property type="nucleotide sequence ID" value="XM_069371241.1"/>
</dbReference>
<dbReference type="InterPro" id="IPR050231">
    <property type="entry name" value="Iron_ascorbate_oxido_reductase"/>
</dbReference>
<feature type="domain" description="Fe2OG dioxygenase" evidence="4">
    <location>
        <begin position="221"/>
        <end position="331"/>
    </location>
</feature>
<dbReference type="InterPro" id="IPR026992">
    <property type="entry name" value="DIOX_N"/>
</dbReference>
<reference evidence="5 6" key="1">
    <citation type="journal article" date="2020" name="Microbiol. Resour. Announc.">
        <title>Draft Genome Sequence of a Cladosporium Species Isolated from the Mesophotic Ascidian Didemnum maculosum.</title>
        <authorList>
            <person name="Gioti A."/>
            <person name="Siaperas R."/>
            <person name="Nikolaivits E."/>
            <person name="Le Goff G."/>
            <person name="Ouazzani J."/>
            <person name="Kotoulas G."/>
            <person name="Topakas E."/>
        </authorList>
    </citation>
    <scope>NUCLEOTIDE SEQUENCE [LARGE SCALE GENOMIC DNA]</scope>
    <source>
        <strain evidence="5 6">TM138-S3</strain>
    </source>
</reference>
<accession>A0AB34KZ37</accession>
<dbReference type="GO" id="GO:0046872">
    <property type="term" value="F:metal ion binding"/>
    <property type="evidence" value="ECO:0007669"/>
    <property type="project" value="UniProtKB-KW"/>
</dbReference>
<comment type="caution">
    <text evidence="5">The sequence shown here is derived from an EMBL/GenBank/DDBJ whole genome shotgun (WGS) entry which is preliminary data.</text>
</comment>
<evidence type="ECO:0000256" key="1">
    <source>
        <dbReference type="ARBA" id="ARBA00008056"/>
    </source>
</evidence>
<dbReference type="Pfam" id="PF14226">
    <property type="entry name" value="DIOX_N"/>
    <property type="match status" value="1"/>
</dbReference>
<feature type="region of interest" description="Disordered" evidence="3">
    <location>
        <begin position="120"/>
        <end position="139"/>
    </location>
</feature>
<dbReference type="EMBL" id="JAAQHG020000006">
    <property type="protein sequence ID" value="KAL1588663.1"/>
    <property type="molecule type" value="Genomic_DNA"/>
</dbReference>
<keyword evidence="2" id="KW-0479">Metal-binding</keyword>
<dbReference type="SUPFAM" id="SSF51197">
    <property type="entry name" value="Clavaminate synthase-like"/>
    <property type="match status" value="1"/>
</dbReference>
<dbReference type="Gene3D" id="2.60.120.330">
    <property type="entry name" value="B-lactam Antibiotic, Isopenicillin N Synthase, Chain"/>
    <property type="match status" value="1"/>
</dbReference>
<organism evidence="5 6">
    <name type="scientific">Cladosporium halotolerans</name>
    <dbReference type="NCBI Taxonomy" id="1052096"/>
    <lineage>
        <taxon>Eukaryota</taxon>
        <taxon>Fungi</taxon>
        <taxon>Dikarya</taxon>
        <taxon>Ascomycota</taxon>
        <taxon>Pezizomycotina</taxon>
        <taxon>Dothideomycetes</taxon>
        <taxon>Dothideomycetidae</taxon>
        <taxon>Cladosporiales</taxon>
        <taxon>Cladosporiaceae</taxon>
        <taxon>Cladosporium</taxon>
    </lineage>
</organism>
<gene>
    <name evidence="5" type="ORF">WHR41_02635</name>
</gene>
<dbReference type="InterPro" id="IPR005123">
    <property type="entry name" value="Oxoglu/Fe-dep_dioxygenase_dom"/>
</dbReference>
<keyword evidence="2" id="KW-0560">Oxidoreductase</keyword>
<evidence type="ECO:0000313" key="6">
    <source>
        <dbReference type="Proteomes" id="UP000803884"/>
    </source>
</evidence>
<evidence type="ECO:0000313" key="5">
    <source>
        <dbReference type="EMBL" id="KAL1588663.1"/>
    </source>
</evidence>
<name>A0AB34KZ37_9PEZI</name>
<comment type="similarity">
    <text evidence="1 2">Belongs to the iron/ascorbate-dependent oxidoreductase family.</text>
</comment>
<evidence type="ECO:0000259" key="4">
    <source>
        <dbReference type="PROSITE" id="PS51471"/>
    </source>
</evidence>
<evidence type="ECO:0000256" key="2">
    <source>
        <dbReference type="RuleBase" id="RU003682"/>
    </source>
</evidence>
<dbReference type="InterPro" id="IPR027443">
    <property type="entry name" value="IPNS-like_sf"/>
</dbReference>
<dbReference type="PANTHER" id="PTHR47990">
    <property type="entry name" value="2-OXOGLUTARATE (2OG) AND FE(II)-DEPENDENT OXYGENASE SUPERFAMILY PROTEIN-RELATED"/>
    <property type="match status" value="1"/>
</dbReference>
<dbReference type="Proteomes" id="UP000803884">
    <property type="component" value="Unassembled WGS sequence"/>
</dbReference>
<dbReference type="GeneID" id="96004079"/>
<evidence type="ECO:0000256" key="3">
    <source>
        <dbReference type="SAM" id="MobiDB-lite"/>
    </source>
</evidence>
<dbReference type="GO" id="GO:0044283">
    <property type="term" value="P:small molecule biosynthetic process"/>
    <property type="evidence" value="ECO:0007669"/>
    <property type="project" value="UniProtKB-ARBA"/>
</dbReference>
<proteinExistence type="inferred from homology"/>
<dbReference type="AlphaFoldDB" id="A0AB34KZ37"/>
<keyword evidence="6" id="KW-1185">Reference proteome</keyword>
<keyword evidence="2" id="KW-0408">Iron</keyword>
<dbReference type="PROSITE" id="PS51471">
    <property type="entry name" value="FE2OG_OXY"/>
    <property type="match status" value="1"/>
</dbReference>
<sequence>MSQALPILDLSWANDPKTRPQLLRQLHAALFDVGFLNVVNHGVPPKTIDNVTDLLPSLFALPSEKKASLSKLNSAHFLGYSGFAEETTLGKQDLREQFDYATELPEVWQGPNENVVDERFSSNESKSSGQVNGNDSSSTRNFNQLYWRLRGPNQWPDERTLPGFRKALSDYHDEVEALSYRFVHLIEEAFEIPVGTFDHFFGRQSHTTTKTTNGDTLPCRTYLPPQHRIKLLRYPPSPADSQTAGQGVGAHKDSSGWLTFLYQVGNEEGLEVLSSSDKWIRAKPIPNSFVVNFGNAFEAATEGAVKATIHRVIAPGPKSNVRYSIPFFMGLPLDMTVSEVRQYIPEKVRSLRNQAEGGDAVSSFLDPRWDSLGESQLRKWIRSHREVGEKWYGKEGVAYYTQEE</sequence>
<dbReference type="Pfam" id="PF03171">
    <property type="entry name" value="2OG-FeII_Oxy"/>
    <property type="match status" value="1"/>
</dbReference>
<dbReference type="InterPro" id="IPR044861">
    <property type="entry name" value="IPNS-like_FE2OG_OXY"/>
</dbReference>
<protein>
    <recommendedName>
        <fullName evidence="4">Fe2OG dioxygenase domain-containing protein</fullName>
    </recommendedName>
</protein>
<dbReference type="GO" id="GO:0016491">
    <property type="term" value="F:oxidoreductase activity"/>
    <property type="evidence" value="ECO:0007669"/>
    <property type="project" value="UniProtKB-KW"/>
</dbReference>
<feature type="compositionally biased region" description="Polar residues" evidence="3">
    <location>
        <begin position="122"/>
        <end position="139"/>
    </location>
</feature>